<evidence type="ECO:0000313" key="3">
    <source>
        <dbReference type="Proteomes" id="UP001163823"/>
    </source>
</evidence>
<dbReference type="PANTHER" id="PTHR37261">
    <property type="entry name" value="40S RIBOSOMAL PROTEIN S27"/>
    <property type="match status" value="1"/>
</dbReference>
<evidence type="ECO:0000256" key="1">
    <source>
        <dbReference type="SAM" id="Coils"/>
    </source>
</evidence>
<feature type="coiled-coil region" evidence="1">
    <location>
        <begin position="377"/>
        <end position="422"/>
    </location>
</feature>
<sequence>MKTQTTKKGPKANRKKWAMEFEDETLMANCSSGTPWSYEANWTMASGSLENSVTCESSMSAIDDGHDEVETTVDLTPKSPLVLYPPPSDSIPPPFEIKISFMQKHEVRQVYVRSTARVCEIYYAPNMQSSNEYLCTIQCGIASRDGEVLHTPNIVEVVSLNLKGSNKDLAGENIKNDDDWVEVKVPDTPMPDEKNITLQTKPLITSGKTIQDLYEATAQITDGNPCISLTLRLLSLQSKGCIYVDEVYVFADPVVPADSESEGSRVENSSKSSLLAMFMPTILQLSKTTGVNHTTHCSDRAVKQEFPDIELEPTRSSGFVNKTQREGKASITDPDEVKLPAVSGGNVHPSQQQIPSQVSVSDCKSDDLSCGQVQKALEQLVSRMERMENFCMRFQEKMLNPINSIEIRLQRVEQQLEIITTELQSSKLPSCSRFSAPDMSFTESESNSCDNSSDKPTYVAFELGKKDLHLEGLSVPTDDLCDSLNTTLLLPSLVVKAPVFPSGDDEEEHHGFGIVNSSNDKQRQSISIDDALASALAGFISSVPLQSPKYTRALTVKAPEFSNEDVHENKCASPRVQYEMETNHSVCLDESERTHYLKDSVSTSSSISCESKGSFSNCIEEKHSEETTWEAEKHGRDCIGGEGYEGIGVKVTVVAENHGGRMAFSHITDEDENGEVILGTSDDLIPDRSDIPNQLLQNQTGDSSDITQGGLTASSDLVSAASEVKNEASSEDIVKNVLGFSRASSSVDFDIPLTDVKFISQQDDHTKSSIESLFSDMPETNVLAPPGKESDDDLPIAKQCNLISVDEGAPANSATESLMPLDMDYCNLIDVPTNIEAENIPEYHIHNSHEMFPSSLI</sequence>
<reference evidence="2" key="1">
    <citation type="journal article" date="2023" name="Science">
        <title>Elucidation of the pathway for biosynthesis of saponin adjuvants from the soapbark tree.</title>
        <authorList>
            <person name="Reed J."/>
            <person name="Orme A."/>
            <person name="El-Demerdash A."/>
            <person name="Owen C."/>
            <person name="Martin L.B.B."/>
            <person name="Misra R.C."/>
            <person name="Kikuchi S."/>
            <person name="Rejzek M."/>
            <person name="Martin A.C."/>
            <person name="Harkess A."/>
            <person name="Leebens-Mack J."/>
            <person name="Louveau T."/>
            <person name="Stephenson M.J."/>
            <person name="Osbourn A."/>
        </authorList>
    </citation>
    <scope>NUCLEOTIDE SEQUENCE</scope>
    <source>
        <strain evidence="2">S10</strain>
    </source>
</reference>
<dbReference type="Proteomes" id="UP001163823">
    <property type="component" value="Chromosome 12"/>
</dbReference>
<dbReference type="PANTHER" id="PTHR37261:SF1">
    <property type="entry name" value="40S RIBOSOMAL PROTEIN S27"/>
    <property type="match status" value="1"/>
</dbReference>
<dbReference type="EMBL" id="JARAOO010000012">
    <property type="protein sequence ID" value="KAJ7949182.1"/>
    <property type="molecule type" value="Genomic_DNA"/>
</dbReference>
<comment type="caution">
    <text evidence="2">The sequence shown here is derived from an EMBL/GenBank/DDBJ whole genome shotgun (WGS) entry which is preliminary data.</text>
</comment>
<keyword evidence="3" id="KW-1185">Reference proteome</keyword>
<keyword evidence="1" id="KW-0175">Coiled coil</keyword>
<accession>A0AAD7PBJ5</accession>
<evidence type="ECO:0000313" key="2">
    <source>
        <dbReference type="EMBL" id="KAJ7949182.1"/>
    </source>
</evidence>
<organism evidence="2 3">
    <name type="scientific">Quillaja saponaria</name>
    <name type="common">Soap bark tree</name>
    <dbReference type="NCBI Taxonomy" id="32244"/>
    <lineage>
        <taxon>Eukaryota</taxon>
        <taxon>Viridiplantae</taxon>
        <taxon>Streptophyta</taxon>
        <taxon>Embryophyta</taxon>
        <taxon>Tracheophyta</taxon>
        <taxon>Spermatophyta</taxon>
        <taxon>Magnoliopsida</taxon>
        <taxon>eudicotyledons</taxon>
        <taxon>Gunneridae</taxon>
        <taxon>Pentapetalae</taxon>
        <taxon>rosids</taxon>
        <taxon>fabids</taxon>
        <taxon>Fabales</taxon>
        <taxon>Quillajaceae</taxon>
        <taxon>Quillaja</taxon>
    </lineage>
</organism>
<dbReference type="AlphaFoldDB" id="A0AAD7PBJ5"/>
<protein>
    <submittedName>
        <fullName evidence="2">Exosome complex component Rrp41 like</fullName>
    </submittedName>
</protein>
<gene>
    <name evidence="2" type="ORF">O6P43_029551</name>
</gene>
<name>A0AAD7PBJ5_QUISA</name>
<proteinExistence type="predicted"/>
<dbReference type="KEGG" id="qsa:O6P43_029551"/>